<comment type="caution">
    <text evidence="2">The sequence shown here is derived from an EMBL/GenBank/DDBJ whole genome shotgun (WGS) entry which is preliminary data.</text>
</comment>
<dbReference type="InterPro" id="IPR040401">
    <property type="entry name" value="CCDC162"/>
</dbReference>
<accession>A0A5J4T8S1</accession>
<feature type="non-terminal residue" evidence="2">
    <location>
        <position position="1"/>
    </location>
</feature>
<feature type="compositionally biased region" description="Polar residues" evidence="1">
    <location>
        <begin position="49"/>
        <end position="63"/>
    </location>
</feature>
<evidence type="ECO:0000313" key="3">
    <source>
        <dbReference type="Proteomes" id="UP000324800"/>
    </source>
</evidence>
<dbReference type="AlphaFoldDB" id="A0A5J4T8S1"/>
<evidence type="ECO:0000313" key="2">
    <source>
        <dbReference type="EMBL" id="KAA6354774.1"/>
    </source>
</evidence>
<organism evidence="2 3">
    <name type="scientific">Streblomastix strix</name>
    <dbReference type="NCBI Taxonomy" id="222440"/>
    <lineage>
        <taxon>Eukaryota</taxon>
        <taxon>Metamonada</taxon>
        <taxon>Preaxostyla</taxon>
        <taxon>Oxymonadida</taxon>
        <taxon>Streblomastigidae</taxon>
        <taxon>Streblomastix</taxon>
    </lineage>
</organism>
<dbReference type="EMBL" id="SNRW01035733">
    <property type="protein sequence ID" value="KAA6354774.1"/>
    <property type="molecule type" value="Genomic_DNA"/>
</dbReference>
<dbReference type="PANTHER" id="PTHR33331">
    <property type="entry name" value="COILED-COIL DOMAIN-CONTAINING PROTEIN 162"/>
    <property type="match status" value="1"/>
</dbReference>
<reference evidence="2 3" key="1">
    <citation type="submission" date="2019-03" db="EMBL/GenBank/DDBJ databases">
        <title>Single cell metagenomics reveals metabolic interactions within the superorganism composed of flagellate Streblomastix strix and complex community of Bacteroidetes bacteria on its surface.</title>
        <authorList>
            <person name="Treitli S.C."/>
            <person name="Kolisko M."/>
            <person name="Husnik F."/>
            <person name="Keeling P."/>
            <person name="Hampl V."/>
        </authorList>
    </citation>
    <scope>NUCLEOTIDE SEQUENCE [LARGE SCALE GENOMIC DNA]</scope>
    <source>
        <strain evidence="2">ST1C</strain>
    </source>
</reference>
<feature type="non-terminal residue" evidence="2">
    <location>
        <position position="365"/>
    </location>
</feature>
<name>A0A5J4T8S1_9EUKA</name>
<sequence>DNTKVIDRQTLLGDILECEALFQRAKRKMVELYMESYDCSDERGIISSGKDSQTSKRQNRNSGFSAQSFVNNINYLSNLNNPNNNTIIPLPKSSGFIHLIESEPSYYGFTRVMHNIPERLNTKESEETNPNLTETQMEQFFELSDRNDRIILTGRTNPGDEQIVEVKQILKRGSRRYQKQHQQQETKRIATRISAEQIIIRDCRGVKIIYERALAMMEQLEDELLRIVSYFLIELLEARLDVIVAQRRNQIRMQEFQPTLNRPTTSTSKDLMFPSQTNTPNIQNKRSGTKSPNLTKVNQQLPTKQQVNDANQQQTTYANVIMQQDNTKVIDRQTLLGDILECEALFQRAKRKMVELYMESYDCSD</sequence>
<evidence type="ECO:0000256" key="1">
    <source>
        <dbReference type="SAM" id="MobiDB-lite"/>
    </source>
</evidence>
<dbReference type="PANTHER" id="PTHR33331:SF13">
    <property type="entry name" value="COILED-COIL DOMAIN CONTAINING 162"/>
    <property type="match status" value="1"/>
</dbReference>
<proteinExistence type="predicted"/>
<feature type="region of interest" description="Disordered" evidence="1">
    <location>
        <begin position="44"/>
        <end position="63"/>
    </location>
</feature>
<dbReference type="Proteomes" id="UP000324800">
    <property type="component" value="Unassembled WGS sequence"/>
</dbReference>
<gene>
    <name evidence="2" type="ORF">EZS28_049699</name>
</gene>
<feature type="region of interest" description="Disordered" evidence="1">
    <location>
        <begin position="257"/>
        <end position="293"/>
    </location>
</feature>
<dbReference type="OrthoDB" id="76966at2759"/>
<protein>
    <submittedName>
        <fullName evidence="2">Uncharacterized protein</fullName>
    </submittedName>
</protein>